<dbReference type="EMBL" id="JACIGE010000001">
    <property type="protein sequence ID" value="MBB4246160.1"/>
    <property type="molecule type" value="Genomic_DNA"/>
</dbReference>
<accession>A0A840G587</accession>
<dbReference type="GO" id="GO:0008233">
    <property type="term" value="F:peptidase activity"/>
    <property type="evidence" value="ECO:0007669"/>
    <property type="project" value="UniProtKB-KW"/>
</dbReference>
<organism evidence="1 2">
    <name type="scientific">Rhodocyclus tenuis</name>
    <name type="common">Rhodospirillum tenue</name>
    <dbReference type="NCBI Taxonomy" id="1066"/>
    <lineage>
        <taxon>Bacteria</taxon>
        <taxon>Pseudomonadati</taxon>
        <taxon>Pseudomonadota</taxon>
        <taxon>Betaproteobacteria</taxon>
        <taxon>Rhodocyclales</taxon>
        <taxon>Rhodocyclaceae</taxon>
        <taxon>Rhodocyclus</taxon>
    </lineage>
</organism>
<comment type="caution">
    <text evidence="1">The sequence shown here is derived from an EMBL/GenBank/DDBJ whole genome shotgun (WGS) entry which is preliminary data.</text>
</comment>
<dbReference type="GO" id="GO:0006508">
    <property type="term" value="P:proteolysis"/>
    <property type="evidence" value="ECO:0007669"/>
    <property type="project" value="UniProtKB-KW"/>
</dbReference>
<gene>
    <name evidence="1" type="ORF">GGD90_000509</name>
</gene>
<proteinExistence type="predicted"/>
<sequence>MTASLVQFAISRSREFEADRGGAEIAGGPAVLADALGIIEACARGISFLVAEAHPATAQMMISNPLRGASAVWSVRPRRLPNVSAVCARWPRGVATMAFFAMSALGASGAGRGGCFT</sequence>
<evidence type="ECO:0000313" key="1">
    <source>
        <dbReference type="EMBL" id="MBB4246160.1"/>
    </source>
</evidence>
<keyword evidence="2" id="KW-1185">Reference proteome</keyword>
<dbReference type="Proteomes" id="UP000587070">
    <property type="component" value="Unassembled WGS sequence"/>
</dbReference>
<dbReference type="AlphaFoldDB" id="A0A840G587"/>
<protein>
    <submittedName>
        <fullName evidence="1">Zn-dependent protease with chaperone function</fullName>
    </submittedName>
</protein>
<name>A0A840G587_RHOTE</name>
<evidence type="ECO:0000313" key="2">
    <source>
        <dbReference type="Proteomes" id="UP000587070"/>
    </source>
</evidence>
<reference evidence="1 2" key="1">
    <citation type="submission" date="2020-08" db="EMBL/GenBank/DDBJ databases">
        <title>Genome sequencing of Purple Non-Sulfur Bacteria from various extreme environments.</title>
        <authorList>
            <person name="Mayer M."/>
        </authorList>
    </citation>
    <scope>NUCLEOTIDE SEQUENCE [LARGE SCALE GENOMIC DNA]</scope>
    <source>
        <strain evidence="1 2">2761</strain>
    </source>
</reference>
<keyword evidence="1" id="KW-0645">Protease</keyword>
<keyword evidence="1" id="KW-0378">Hydrolase</keyword>